<dbReference type="AlphaFoldDB" id="A0A166U0D8"/>
<name>A0A166U0D8_9PEZI</name>
<dbReference type="OrthoDB" id="4863010at2759"/>
<evidence type="ECO:0000256" key="1">
    <source>
        <dbReference type="ARBA" id="ARBA00022603"/>
    </source>
</evidence>
<keyword evidence="3" id="KW-0949">S-adenosyl-L-methionine</keyword>
<dbReference type="Gene3D" id="3.40.50.150">
    <property type="entry name" value="Vaccinia Virus protein VP39"/>
    <property type="match status" value="1"/>
</dbReference>
<dbReference type="PANTHER" id="PTHR43167">
    <property type="entry name" value="PUTATIVE (AFU_ORTHOLOGUE AFUA_6G01830)-RELATED"/>
    <property type="match status" value="1"/>
</dbReference>
<evidence type="ECO:0000256" key="3">
    <source>
        <dbReference type="ARBA" id="ARBA00022691"/>
    </source>
</evidence>
<accession>A0A166U0D8</accession>
<proteinExistence type="inferred from homology"/>
<comment type="caution">
    <text evidence="5">The sequence shown here is derived from an EMBL/GenBank/DDBJ whole genome shotgun (WGS) entry which is preliminary data.</text>
</comment>
<gene>
    <name evidence="5" type="ORF">CT0861_02101</name>
</gene>
<dbReference type="GO" id="GO:0008171">
    <property type="term" value="F:O-methyltransferase activity"/>
    <property type="evidence" value="ECO:0007669"/>
    <property type="project" value="InterPro"/>
</dbReference>
<dbReference type="InterPro" id="IPR002935">
    <property type="entry name" value="SAM_O-MeTrfase"/>
</dbReference>
<dbReference type="Pfam" id="PF13578">
    <property type="entry name" value="Methyltransf_24"/>
    <property type="match status" value="1"/>
</dbReference>
<keyword evidence="2 5" id="KW-0808">Transferase</keyword>
<evidence type="ECO:0000313" key="5">
    <source>
        <dbReference type="EMBL" id="KZL72768.1"/>
    </source>
</evidence>
<sequence length="228" mass="24663">MGGLEDLDKHLATLEAGPETLAVLKDLHTQALTEPPYVSTDSQPSSVALERFVALEPDKCALVYLLLRATGATYVVEAGTSFGVSTIWLALAVAQNAAAKGSGGKVIATENEPTKAKKAREHWRRAGAEVNQHIELREGDLRETLKTGLPEQIDFLLLDIWSALAMPTLAVVKPRLRKGALIVVDNIIASQTGYKELTEHLDNARNGFKTTTVPYQGGLRIAVYLGNH</sequence>
<dbReference type="InterPro" id="IPR029063">
    <property type="entry name" value="SAM-dependent_MTases_sf"/>
</dbReference>
<dbReference type="PROSITE" id="PS51682">
    <property type="entry name" value="SAM_OMT_I"/>
    <property type="match status" value="1"/>
</dbReference>
<keyword evidence="1 5" id="KW-0489">Methyltransferase</keyword>
<evidence type="ECO:0000256" key="2">
    <source>
        <dbReference type="ARBA" id="ARBA00022679"/>
    </source>
</evidence>
<keyword evidence="6" id="KW-1185">Reference proteome</keyword>
<dbReference type="GO" id="GO:0032259">
    <property type="term" value="P:methylation"/>
    <property type="evidence" value="ECO:0007669"/>
    <property type="project" value="UniProtKB-KW"/>
</dbReference>
<dbReference type="Proteomes" id="UP000076552">
    <property type="component" value="Unassembled WGS sequence"/>
</dbReference>
<protein>
    <submittedName>
        <fullName evidence="5">O-methyltransferase</fullName>
    </submittedName>
</protein>
<dbReference type="EMBL" id="LFIV01000053">
    <property type="protein sequence ID" value="KZL72768.1"/>
    <property type="molecule type" value="Genomic_DNA"/>
</dbReference>
<organism evidence="5 6">
    <name type="scientific">Colletotrichum tofieldiae</name>
    <dbReference type="NCBI Taxonomy" id="708197"/>
    <lineage>
        <taxon>Eukaryota</taxon>
        <taxon>Fungi</taxon>
        <taxon>Dikarya</taxon>
        <taxon>Ascomycota</taxon>
        <taxon>Pezizomycotina</taxon>
        <taxon>Sordariomycetes</taxon>
        <taxon>Hypocreomycetidae</taxon>
        <taxon>Glomerellales</taxon>
        <taxon>Glomerellaceae</taxon>
        <taxon>Colletotrichum</taxon>
        <taxon>Colletotrichum spaethianum species complex</taxon>
    </lineage>
</organism>
<dbReference type="PANTHER" id="PTHR43167:SF1">
    <property type="entry name" value="PUTATIVE (AFU_ORTHOLOGUE AFUA_6G01830)-RELATED"/>
    <property type="match status" value="1"/>
</dbReference>
<evidence type="ECO:0000256" key="4">
    <source>
        <dbReference type="ARBA" id="ARBA00023453"/>
    </source>
</evidence>
<reference evidence="5 6" key="1">
    <citation type="submission" date="2015-06" db="EMBL/GenBank/DDBJ databases">
        <title>Survival trade-offs in plant roots during colonization by closely related pathogenic and mutualistic fungi.</title>
        <authorList>
            <person name="Hacquard S."/>
            <person name="Kracher B."/>
            <person name="Hiruma K."/>
            <person name="Weinman A."/>
            <person name="Muench P."/>
            <person name="Garrido Oter R."/>
            <person name="Ver Loren van Themaat E."/>
            <person name="Dallerey J.-F."/>
            <person name="Damm U."/>
            <person name="Henrissat B."/>
            <person name="Lespinet O."/>
            <person name="Thon M."/>
            <person name="Kemen E."/>
            <person name="McHardy A.C."/>
            <person name="Schulze-Lefert P."/>
            <person name="O'Connell R.J."/>
        </authorList>
    </citation>
    <scope>NUCLEOTIDE SEQUENCE [LARGE SCALE GENOMIC DNA]</scope>
    <source>
        <strain evidence="5 6">0861</strain>
    </source>
</reference>
<comment type="similarity">
    <text evidence="4">Belongs to the class I-like SAM-binding methyltransferase superfamily. Cation-dependent O-methyltransferase family.</text>
</comment>
<dbReference type="SUPFAM" id="SSF53335">
    <property type="entry name" value="S-adenosyl-L-methionine-dependent methyltransferases"/>
    <property type="match status" value="1"/>
</dbReference>
<evidence type="ECO:0000313" key="6">
    <source>
        <dbReference type="Proteomes" id="UP000076552"/>
    </source>
</evidence>